<keyword evidence="2" id="KW-0645">Protease</keyword>
<reference evidence="3" key="1">
    <citation type="journal article" date="2019" name="Int. J. Syst. Evol. Microbiol.">
        <title>The Global Catalogue of Microorganisms (GCM) 10K type strain sequencing project: providing services to taxonomists for standard genome sequencing and annotation.</title>
        <authorList>
            <consortium name="The Broad Institute Genomics Platform"/>
            <consortium name="The Broad Institute Genome Sequencing Center for Infectious Disease"/>
            <person name="Wu L."/>
            <person name="Ma J."/>
        </authorList>
    </citation>
    <scope>NUCLEOTIDE SEQUENCE [LARGE SCALE GENOMIC DNA]</scope>
    <source>
        <strain evidence="3">CCM 8681</strain>
    </source>
</reference>
<dbReference type="SUPFAM" id="SSF56601">
    <property type="entry name" value="beta-lactamase/transpeptidase-like"/>
    <property type="match status" value="1"/>
</dbReference>
<dbReference type="Pfam" id="PF00144">
    <property type="entry name" value="Beta-lactamase"/>
    <property type="match status" value="1"/>
</dbReference>
<dbReference type="InterPro" id="IPR050491">
    <property type="entry name" value="AmpC-like"/>
</dbReference>
<comment type="caution">
    <text evidence="2">The sequence shown here is derived from an EMBL/GenBank/DDBJ whole genome shotgun (WGS) entry which is preliminary data.</text>
</comment>
<keyword evidence="3" id="KW-1185">Reference proteome</keyword>
<keyword evidence="2" id="KW-0121">Carboxypeptidase</keyword>
<dbReference type="Gene3D" id="3.40.710.10">
    <property type="entry name" value="DD-peptidase/beta-lactamase superfamily"/>
    <property type="match status" value="1"/>
</dbReference>
<organism evidence="2 3">
    <name type="scientific">Winogradskyella haliclonae</name>
    <dbReference type="NCBI Taxonomy" id="2048558"/>
    <lineage>
        <taxon>Bacteria</taxon>
        <taxon>Pseudomonadati</taxon>
        <taxon>Bacteroidota</taxon>
        <taxon>Flavobacteriia</taxon>
        <taxon>Flavobacteriales</taxon>
        <taxon>Flavobacteriaceae</taxon>
        <taxon>Winogradskyella</taxon>
    </lineage>
</organism>
<dbReference type="PANTHER" id="PTHR46825">
    <property type="entry name" value="D-ALANYL-D-ALANINE-CARBOXYPEPTIDASE/ENDOPEPTIDASE AMPH"/>
    <property type="match status" value="1"/>
</dbReference>
<keyword evidence="2" id="KW-0378">Hydrolase</keyword>
<feature type="domain" description="Beta-lactamase-related" evidence="1">
    <location>
        <begin position="2"/>
        <end position="286"/>
    </location>
</feature>
<sequence>MTITKNGNEVYSKAIGYANLEKKIKNTASTKFRIGSITKAFTAVMIFQLIDEGKISLETPLSDFFKNIPNASSITITNLLNHSSGLFNITNDPKFGEWMLKPSTKNQMLKRIKAHKVDFNPGEQTAYSNTNYLLLGYIIEALDMDLYPQILKKRITGKIGLSDTYYGGKISAKGNESYSYSIAYKYWAKQLETDMSNPGGAGAIVSTSADLTKFMNALFSGQLISDSSLQNMKKTNNNDTCHGLFYANVNGLDVYASEGGIDGFQSVLVHIPTMQTTIALVANGLDYKKIQIMMSAFSILGGQPITIPVFTEVQLSEEEIKQYEGEYACEEVPYKLIFKANGTILMGAPEQSELKELTPTKKDQFTFGPLGIVLDFYPGINAVKFTKGDEKPLMFKRL</sequence>
<dbReference type="InterPro" id="IPR001466">
    <property type="entry name" value="Beta-lactam-related"/>
</dbReference>
<gene>
    <name evidence="2" type="ORF">GCM10011444_21540</name>
</gene>
<accession>A0ABQ2C0V7</accession>
<protein>
    <submittedName>
        <fullName evidence="2">D-Ala-D-Ala carboxypeptidase</fullName>
    </submittedName>
</protein>
<name>A0ABQ2C0V7_9FLAO</name>
<evidence type="ECO:0000313" key="3">
    <source>
        <dbReference type="Proteomes" id="UP000624701"/>
    </source>
</evidence>
<proteinExistence type="predicted"/>
<dbReference type="PANTHER" id="PTHR46825:SF7">
    <property type="entry name" value="D-ALANYL-D-ALANINE CARBOXYPEPTIDASE"/>
    <property type="match status" value="1"/>
</dbReference>
<evidence type="ECO:0000313" key="2">
    <source>
        <dbReference type="EMBL" id="GGI57845.1"/>
    </source>
</evidence>
<dbReference type="InterPro" id="IPR012338">
    <property type="entry name" value="Beta-lactam/transpept-like"/>
</dbReference>
<dbReference type="EMBL" id="BMDQ01000003">
    <property type="protein sequence ID" value="GGI57845.1"/>
    <property type="molecule type" value="Genomic_DNA"/>
</dbReference>
<evidence type="ECO:0000259" key="1">
    <source>
        <dbReference type="Pfam" id="PF00144"/>
    </source>
</evidence>
<dbReference type="Proteomes" id="UP000624701">
    <property type="component" value="Unassembled WGS sequence"/>
</dbReference>
<dbReference type="GO" id="GO:0004180">
    <property type="term" value="F:carboxypeptidase activity"/>
    <property type="evidence" value="ECO:0007669"/>
    <property type="project" value="UniProtKB-KW"/>
</dbReference>